<keyword evidence="10" id="KW-1185">Reference proteome</keyword>
<evidence type="ECO:0000313" key="10">
    <source>
        <dbReference type="Proteomes" id="UP000280792"/>
    </source>
</evidence>
<gene>
    <name evidence="9" type="ORF">D0544_06535</name>
</gene>
<keyword evidence="5 7" id="KW-1133">Transmembrane helix</keyword>
<evidence type="ECO:0000256" key="1">
    <source>
        <dbReference type="ARBA" id="ARBA00004651"/>
    </source>
</evidence>
<dbReference type="GO" id="GO:0055085">
    <property type="term" value="P:transmembrane transport"/>
    <property type="evidence" value="ECO:0007669"/>
    <property type="project" value="InterPro"/>
</dbReference>
<dbReference type="EMBL" id="QWEZ01000001">
    <property type="protein sequence ID" value="RRJ84752.1"/>
    <property type="molecule type" value="Genomic_DNA"/>
</dbReference>
<dbReference type="InterPro" id="IPR000515">
    <property type="entry name" value="MetI-like"/>
</dbReference>
<feature type="transmembrane region" description="Helical" evidence="7">
    <location>
        <begin position="294"/>
        <end position="320"/>
    </location>
</feature>
<comment type="similarity">
    <text evidence="7">Belongs to the binding-protein-dependent transport system permease family.</text>
</comment>
<sequence length="332" mass="36924">MGTYILKRVLLMVPTLLLISLVVFVIIQLPPGDYLESYIAELQAQGESVDMEKVAYLRAEYGLDKSFMEQYLSWVTGFVQGDFGYSFEYDLPVSEVVGDRMYLTILVSMLTIIFTWLIAFPIGLYSATHQYSWGDYGLTLLGFIGLATPNFLLALVMLYFANVYFGTSIGGLMDEQYINQPWSWAKVSSILEHLWIPVIVIGTSGTAGMIRRLRANLLDELHKPYVVTGRAKGLPETRLLLKYPFRVSLNFFVADIGNMLPSIISGAEIVALVLSLPTTGPMLLGALQSQDMYLAGSFLMFLATLTVIGVLISDLLLAVLDPRIRLEGGARR</sequence>
<dbReference type="PROSITE" id="PS50928">
    <property type="entry name" value="ABC_TM1"/>
    <property type="match status" value="1"/>
</dbReference>
<dbReference type="Pfam" id="PF19300">
    <property type="entry name" value="BPD_transp_1_N"/>
    <property type="match status" value="1"/>
</dbReference>
<dbReference type="SUPFAM" id="SSF161098">
    <property type="entry name" value="MetI-like"/>
    <property type="match status" value="1"/>
</dbReference>
<feature type="transmembrane region" description="Helical" evidence="7">
    <location>
        <begin position="136"/>
        <end position="161"/>
    </location>
</feature>
<feature type="domain" description="ABC transmembrane type-1" evidence="8">
    <location>
        <begin position="101"/>
        <end position="311"/>
    </location>
</feature>
<reference evidence="9 10" key="1">
    <citation type="submission" date="2018-08" db="EMBL/GenBank/DDBJ databases">
        <authorList>
            <person name="Khan S.A."/>
        </authorList>
    </citation>
    <scope>NUCLEOTIDE SEQUENCE [LARGE SCALE GENOMIC DNA]</scope>
    <source>
        <strain evidence="9 10">GTF-13</strain>
    </source>
</reference>
<dbReference type="AlphaFoldDB" id="A0A3P3VPQ4"/>
<feature type="transmembrane region" description="Helical" evidence="7">
    <location>
        <begin position="101"/>
        <end position="124"/>
    </location>
</feature>
<comment type="subcellular location">
    <subcellularLocation>
        <location evidence="1 7">Cell membrane</location>
        <topology evidence="1 7">Multi-pass membrane protein</topology>
    </subcellularLocation>
</comment>
<keyword evidence="6 7" id="KW-0472">Membrane</keyword>
<evidence type="ECO:0000259" key="8">
    <source>
        <dbReference type="PROSITE" id="PS50928"/>
    </source>
</evidence>
<dbReference type="PANTHER" id="PTHR30465">
    <property type="entry name" value="INNER MEMBRANE ABC TRANSPORTER"/>
    <property type="match status" value="1"/>
</dbReference>
<evidence type="ECO:0000256" key="7">
    <source>
        <dbReference type="RuleBase" id="RU363032"/>
    </source>
</evidence>
<dbReference type="CDD" id="cd06261">
    <property type="entry name" value="TM_PBP2"/>
    <property type="match status" value="1"/>
</dbReference>
<evidence type="ECO:0000313" key="9">
    <source>
        <dbReference type="EMBL" id="RRJ84752.1"/>
    </source>
</evidence>
<accession>A0A3P3VPQ4</accession>
<protein>
    <submittedName>
        <fullName evidence="9">ABC transporter permease</fullName>
    </submittedName>
</protein>
<comment type="caution">
    <text evidence="9">The sequence shown here is derived from an EMBL/GenBank/DDBJ whole genome shotgun (WGS) entry which is preliminary data.</text>
</comment>
<organism evidence="9 10">
    <name type="scientific">Aestuariirhabdus litorea</name>
    <dbReference type="NCBI Taxonomy" id="2528527"/>
    <lineage>
        <taxon>Bacteria</taxon>
        <taxon>Pseudomonadati</taxon>
        <taxon>Pseudomonadota</taxon>
        <taxon>Gammaproteobacteria</taxon>
        <taxon>Oceanospirillales</taxon>
        <taxon>Aestuariirhabdaceae</taxon>
        <taxon>Aestuariirhabdus</taxon>
    </lineage>
</organism>
<evidence type="ECO:0000256" key="6">
    <source>
        <dbReference type="ARBA" id="ARBA00023136"/>
    </source>
</evidence>
<dbReference type="GO" id="GO:0005886">
    <property type="term" value="C:plasma membrane"/>
    <property type="evidence" value="ECO:0007669"/>
    <property type="project" value="UniProtKB-SubCell"/>
</dbReference>
<dbReference type="Pfam" id="PF00528">
    <property type="entry name" value="BPD_transp_1"/>
    <property type="match status" value="1"/>
</dbReference>
<evidence type="ECO:0000256" key="3">
    <source>
        <dbReference type="ARBA" id="ARBA00022475"/>
    </source>
</evidence>
<reference evidence="9 10" key="2">
    <citation type="submission" date="2018-12" db="EMBL/GenBank/DDBJ databases">
        <title>Simiduia agarivorans gen. nov., sp. nov., a marine, agarolytic bacterium isolated from shallow coastal water from Keelung, Taiwan.</title>
        <authorList>
            <person name="Shieh W.Y."/>
        </authorList>
    </citation>
    <scope>NUCLEOTIDE SEQUENCE [LARGE SCALE GENOMIC DNA]</scope>
    <source>
        <strain evidence="9 10">GTF-13</strain>
    </source>
</reference>
<feature type="transmembrane region" description="Helical" evidence="7">
    <location>
        <begin position="247"/>
        <end position="274"/>
    </location>
</feature>
<feature type="transmembrane region" description="Helical" evidence="7">
    <location>
        <begin position="9"/>
        <end position="29"/>
    </location>
</feature>
<keyword evidence="4 7" id="KW-0812">Transmembrane</keyword>
<dbReference type="Gene3D" id="1.10.3720.10">
    <property type="entry name" value="MetI-like"/>
    <property type="match status" value="1"/>
</dbReference>
<evidence type="ECO:0000256" key="5">
    <source>
        <dbReference type="ARBA" id="ARBA00022989"/>
    </source>
</evidence>
<keyword evidence="2 7" id="KW-0813">Transport</keyword>
<evidence type="ECO:0000256" key="2">
    <source>
        <dbReference type="ARBA" id="ARBA00022448"/>
    </source>
</evidence>
<dbReference type="RefSeq" id="WP_125015182.1">
    <property type="nucleotide sequence ID" value="NZ_QWEZ01000001.1"/>
</dbReference>
<name>A0A3P3VPQ4_9GAMM</name>
<dbReference type="InterPro" id="IPR035906">
    <property type="entry name" value="MetI-like_sf"/>
</dbReference>
<proteinExistence type="inferred from homology"/>
<evidence type="ECO:0000256" key="4">
    <source>
        <dbReference type="ARBA" id="ARBA00022692"/>
    </source>
</evidence>
<dbReference type="PANTHER" id="PTHR30465:SF43">
    <property type="entry name" value="OLIGOPEPTIDE ABC TRANSPORTER, PERMEASE PROTEIN"/>
    <property type="match status" value="1"/>
</dbReference>
<feature type="transmembrane region" description="Helical" evidence="7">
    <location>
        <begin position="194"/>
        <end position="213"/>
    </location>
</feature>
<keyword evidence="3" id="KW-1003">Cell membrane</keyword>
<dbReference type="Proteomes" id="UP000280792">
    <property type="component" value="Unassembled WGS sequence"/>
</dbReference>
<dbReference type="InterPro" id="IPR045621">
    <property type="entry name" value="BPD_transp_1_N"/>
</dbReference>